<dbReference type="Pfam" id="PF13411">
    <property type="entry name" value="MerR_1"/>
    <property type="match status" value="1"/>
</dbReference>
<dbReference type="InterPro" id="IPR012925">
    <property type="entry name" value="TipAS_dom"/>
</dbReference>
<dbReference type="PROSITE" id="PS50937">
    <property type="entry name" value="HTH_MERR_2"/>
    <property type="match status" value="1"/>
</dbReference>
<evidence type="ECO:0000256" key="3">
    <source>
        <dbReference type="ARBA" id="ARBA00023159"/>
    </source>
</evidence>
<gene>
    <name evidence="6" type="ORF">AWN73_00815</name>
</gene>
<dbReference type="Proteomes" id="UP000238081">
    <property type="component" value="Unassembled WGS sequence"/>
</dbReference>
<dbReference type="Pfam" id="PF07739">
    <property type="entry name" value="TipAS"/>
    <property type="match status" value="1"/>
</dbReference>
<keyword evidence="4" id="KW-0804">Transcription</keyword>
<feature type="domain" description="HTH merR-type" evidence="5">
    <location>
        <begin position="2"/>
        <end position="71"/>
    </location>
</feature>
<dbReference type="InterPro" id="IPR036244">
    <property type="entry name" value="TipA-like_antibiotic-bd"/>
</dbReference>
<dbReference type="Gene3D" id="1.10.490.50">
    <property type="entry name" value="Antibiotic binding domain of TipA-like multidrug resistance regulators"/>
    <property type="match status" value="1"/>
</dbReference>
<sequence length="245" mass="29312">MKLSISETAKLSGVSVRTLHYYDEIGLLKPREISESGYRYYDKESLEILQQILFYKELEFSLKDISNFIRQPHYDKFVILKKQKELLILKEKRLRKIIELIDNSLKGEDNMSFKEFNVDEIEKVKKKYAEEAKKLYGNTKEYEQSEKKEKSYSDEDKEKINIEYTVIMKEFYNNIDLNPEDDKVQKLVAKWQNHITKYYYKCTKEILKGLGQMYVSDKRFKENIDKNGEGTAEFMAKAIEIYCRK</sequence>
<keyword evidence="3" id="KW-0010">Activator</keyword>
<evidence type="ECO:0000313" key="7">
    <source>
        <dbReference type="Proteomes" id="UP000238081"/>
    </source>
</evidence>
<evidence type="ECO:0000256" key="4">
    <source>
        <dbReference type="ARBA" id="ARBA00023163"/>
    </source>
</evidence>
<dbReference type="EMBL" id="LRDH01000001">
    <property type="protein sequence ID" value="PPV17979.1"/>
    <property type="molecule type" value="Genomic_DNA"/>
</dbReference>
<evidence type="ECO:0000313" key="6">
    <source>
        <dbReference type="EMBL" id="PPV17979.1"/>
    </source>
</evidence>
<name>A0A2S7FFG3_CLOBU</name>
<dbReference type="GO" id="GO:0003677">
    <property type="term" value="F:DNA binding"/>
    <property type="evidence" value="ECO:0007669"/>
    <property type="project" value="UniProtKB-KW"/>
</dbReference>
<evidence type="ECO:0000259" key="5">
    <source>
        <dbReference type="PROSITE" id="PS50937"/>
    </source>
</evidence>
<dbReference type="GO" id="GO:0003700">
    <property type="term" value="F:DNA-binding transcription factor activity"/>
    <property type="evidence" value="ECO:0007669"/>
    <property type="project" value="InterPro"/>
</dbReference>
<dbReference type="Gene3D" id="1.10.1660.10">
    <property type="match status" value="1"/>
</dbReference>
<dbReference type="PANTHER" id="PTHR30204">
    <property type="entry name" value="REDOX-CYCLING DRUG-SENSING TRANSCRIPTIONAL ACTIVATOR SOXR"/>
    <property type="match status" value="1"/>
</dbReference>
<dbReference type="CDD" id="cd01106">
    <property type="entry name" value="HTH_TipAL-Mta"/>
    <property type="match status" value="1"/>
</dbReference>
<reference evidence="6 7" key="1">
    <citation type="submission" date="2016-01" db="EMBL/GenBank/DDBJ databases">
        <title>Characterization of the Clostridium difficile lineages that are prevalent in Hong Kong and China.</title>
        <authorList>
            <person name="Kwok J.S.-L."/>
            <person name="Lam W.-Y."/>
            <person name="Ip M."/>
            <person name="Chan T.-F."/>
            <person name="Hawkey P.M."/>
            <person name="Tsui S.K.-W."/>
        </authorList>
    </citation>
    <scope>NUCLEOTIDE SEQUENCE [LARGE SCALE GENOMIC DNA]</scope>
    <source>
        <strain evidence="6 7">300064</strain>
    </source>
</reference>
<dbReference type="SUPFAM" id="SSF46955">
    <property type="entry name" value="Putative DNA-binding domain"/>
    <property type="match status" value="1"/>
</dbReference>
<dbReference type="InterPro" id="IPR000551">
    <property type="entry name" value="MerR-type_HTH_dom"/>
</dbReference>
<protein>
    <submittedName>
        <fullName evidence="6">MerR family transcriptional regulator</fullName>
    </submittedName>
</protein>
<dbReference type="SUPFAM" id="SSF89082">
    <property type="entry name" value="Antibiotic binding domain of TipA-like multidrug resistance regulators"/>
    <property type="match status" value="1"/>
</dbReference>
<dbReference type="PANTHER" id="PTHR30204:SF90">
    <property type="entry name" value="HTH-TYPE TRANSCRIPTIONAL ACTIVATOR MTA"/>
    <property type="match status" value="1"/>
</dbReference>
<evidence type="ECO:0000256" key="2">
    <source>
        <dbReference type="ARBA" id="ARBA00023125"/>
    </source>
</evidence>
<proteinExistence type="predicted"/>
<organism evidence="6 7">
    <name type="scientific">Clostridium butyricum</name>
    <dbReference type="NCBI Taxonomy" id="1492"/>
    <lineage>
        <taxon>Bacteria</taxon>
        <taxon>Bacillati</taxon>
        <taxon>Bacillota</taxon>
        <taxon>Clostridia</taxon>
        <taxon>Eubacteriales</taxon>
        <taxon>Clostridiaceae</taxon>
        <taxon>Clostridium</taxon>
    </lineage>
</organism>
<accession>A0A2S7FFG3</accession>
<dbReference type="AlphaFoldDB" id="A0A2S7FFG3"/>
<comment type="caution">
    <text evidence="6">The sequence shown here is derived from an EMBL/GenBank/DDBJ whole genome shotgun (WGS) entry which is preliminary data.</text>
</comment>
<keyword evidence="1" id="KW-0805">Transcription regulation</keyword>
<keyword evidence="2" id="KW-0238">DNA-binding</keyword>
<dbReference type="SMART" id="SM00422">
    <property type="entry name" value="HTH_MERR"/>
    <property type="match status" value="1"/>
</dbReference>
<dbReference type="RefSeq" id="WP_043661688.1">
    <property type="nucleotide sequence ID" value="NZ_JBNONY010000001.1"/>
</dbReference>
<dbReference type="InterPro" id="IPR047057">
    <property type="entry name" value="MerR_fam"/>
</dbReference>
<dbReference type="InterPro" id="IPR009061">
    <property type="entry name" value="DNA-bd_dom_put_sf"/>
</dbReference>
<evidence type="ECO:0000256" key="1">
    <source>
        <dbReference type="ARBA" id="ARBA00023015"/>
    </source>
</evidence>